<dbReference type="PANTHER" id="PTHR30289:SF1">
    <property type="entry name" value="PEBP (PHOSPHATIDYLETHANOLAMINE-BINDING PROTEIN) FAMILY PROTEIN"/>
    <property type="match status" value="1"/>
</dbReference>
<sequence length="130" mass="14847">MAEAISEILLFHEIATQLMAARNDVITKEATYDFHNNTSTAFKHNDRIPDKFTCKGQNVSPHLHLEWSNAPSDTKSFALIMDDPDAPVEITPPHGIWYHWVIYNISASITKLSEEQIEAARKKIRRSLML</sequence>
<dbReference type="InterPro" id="IPR008914">
    <property type="entry name" value="PEBP"/>
</dbReference>
<organism evidence="1 2">
    <name type="scientific">Rickettsia massiliae (strain Mtu5)</name>
    <dbReference type="NCBI Taxonomy" id="416276"/>
    <lineage>
        <taxon>Bacteria</taxon>
        <taxon>Pseudomonadati</taxon>
        <taxon>Pseudomonadota</taxon>
        <taxon>Alphaproteobacteria</taxon>
        <taxon>Rickettsiales</taxon>
        <taxon>Rickettsiaceae</taxon>
        <taxon>Rickettsieae</taxon>
        <taxon>Rickettsia</taxon>
        <taxon>spotted fever group</taxon>
    </lineage>
</organism>
<dbReference type="PANTHER" id="PTHR30289">
    <property type="entry name" value="UNCHARACTERIZED PROTEIN YBCL-RELATED"/>
    <property type="match status" value="1"/>
</dbReference>
<dbReference type="Gene3D" id="3.90.280.10">
    <property type="entry name" value="PEBP-like"/>
    <property type="match status" value="1"/>
</dbReference>
<dbReference type="HOGENOM" id="CLU_1936520_0_0_5"/>
<dbReference type="Proteomes" id="UP000001311">
    <property type="component" value="Chromosome"/>
</dbReference>
<dbReference type="EMBL" id="CP000683">
    <property type="protein sequence ID" value="ABV85259.1"/>
    <property type="molecule type" value="Genomic_DNA"/>
</dbReference>
<accession>A8F2X3</accession>
<dbReference type="InterPro" id="IPR036610">
    <property type="entry name" value="PEBP-like_sf"/>
</dbReference>
<evidence type="ECO:0000313" key="1">
    <source>
        <dbReference type="EMBL" id="ABV85259.1"/>
    </source>
</evidence>
<dbReference type="InterPro" id="IPR005247">
    <property type="entry name" value="YbhB_YbcL/LppC-like"/>
</dbReference>
<reference evidence="1 2" key="1">
    <citation type="journal article" date="2007" name="Genome Res.">
        <title>Lateral gene transfer between obligate intracellular bacteria: evidence from the Rickettsia massiliae genome.</title>
        <authorList>
            <person name="Blanc G."/>
            <person name="Ogata H."/>
            <person name="Robert C."/>
            <person name="Audic S."/>
            <person name="Claverie J.-M."/>
            <person name="Raoult D."/>
        </authorList>
    </citation>
    <scope>NUCLEOTIDE SEQUENCE [LARGE SCALE GENOMIC DNA]</scope>
    <source>
        <strain evidence="2">Mtu5</strain>
    </source>
</reference>
<dbReference type="KEGG" id="rms:RMA_1314"/>
<dbReference type="NCBIfam" id="TIGR00481">
    <property type="entry name" value="YbhB/YbcL family Raf kinase inhibitor-like protein"/>
    <property type="match status" value="1"/>
</dbReference>
<dbReference type="AlphaFoldDB" id="A8F2X3"/>
<keyword evidence="2" id="KW-1185">Reference proteome</keyword>
<protein>
    <submittedName>
        <fullName evidence="1">Phosphatidylethanolamine-binding protein PEBP</fullName>
    </submittedName>
</protein>
<proteinExistence type="predicted"/>
<dbReference type="Pfam" id="PF01161">
    <property type="entry name" value="PBP"/>
    <property type="match status" value="1"/>
</dbReference>
<dbReference type="CDD" id="cd00865">
    <property type="entry name" value="PEBP_bact_arch"/>
    <property type="match status" value="1"/>
</dbReference>
<name>A8F2X3_RICM5</name>
<dbReference type="SUPFAM" id="SSF49777">
    <property type="entry name" value="PEBP-like"/>
    <property type="match status" value="1"/>
</dbReference>
<evidence type="ECO:0000313" key="2">
    <source>
        <dbReference type="Proteomes" id="UP000001311"/>
    </source>
</evidence>
<gene>
    <name evidence="1" type="ordered locus">RMA_1314</name>
</gene>